<name>A0A437MQN1_9SPHI</name>
<dbReference type="PANTHER" id="PTHR28283">
    <property type="entry name" value="3',5'-CYCLIC-NUCLEOTIDE PHOSPHODIESTERASE 1"/>
    <property type="match status" value="1"/>
</dbReference>
<keyword evidence="7" id="KW-1185">Reference proteome</keyword>
<evidence type="ECO:0000256" key="3">
    <source>
        <dbReference type="ARBA" id="ARBA00025762"/>
    </source>
</evidence>
<comment type="caution">
    <text evidence="6">The sequence shown here is derived from an EMBL/GenBank/DDBJ whole genome shotgun (WGS) entry which is preliminary data.</text>
</comment>
<proteinExistence type="inferred from homology"/>
<evidence type="ECO:0000256" key="4">
    <source>
        <dbReference type="PIRNR" id="PIRNR000962"/>
    </source>
</evidence>
<gene>
    <name evidence="6" type="ORF">EOD41_15390</name>
</gene>
<evidence type="ECO:0000313" key="7">
    <source>
        <dbReference type="Proteomes" id="UP000282759"/>
    </source>
</evidence>
<dbReference type="InterPro" id="IPR036866">
    <property type="entry name" value="RibonucZ/Hydroxyglut_hydro"/>
</dbReference>
<dbReference type="GO" id="GO:0047555">
    <property type="term" value="F:3',5'-cyclic-GMP phosphodiesterase activity"/>
    <property type="evidence" value="ECO:0007669"/>
    <property type="project" value="TreeGrafter"/>
</dbReference>
<protein>
    <submittedName>
        <fullName evidence="6">3',5'-cyclic-nucleotide phosphodiesterase</fullName>
    </submittedName>
</protein>
<dbReference type="Pfam" id="PF02112">
    <property type="entry name" value="PDEase_II"/>
    <property type="match status" value="1"/>
</dbReference>
<keyword evidence="5" id="KW-0732">Signal</keyword>
<evidence type="ECO:0000256" key="2">
    <source>
        <dbReference type="ARBA" id="ARBA00023149"/>
    </source>
</evidence>
<dbReference type="InterPro" id="IPR024225">
    <property type="entry name" value="cAMP-PdiesteraseII_CS"/>
</dbReference>
<dbReference type="EMBL" id="SACK01000007">
    <property type="protein sequence ID" value="RVT99953.1"/>
    <property type="molecule type" value="Genomic_DNA"/>
</dbReference>
<comment type="similarity">
    <text evidence="3 4">Belongs to the cyclic nucleotide phosphodiesterase class-II family.</text>
</comment>
<dbReference type="PROSITE" id="PS00607">
    <property type="entry name" value="PDEASE_II"/>
    <property type="match status" value="1"/>
</dbReference>
<feature type="signal peptide" evidence="5">
    <location>
        <begin position="1"/>
        <end position="19"/>
    </location>
</feature>
<sequence>MYKKLLPALLIALNIGATAQSPKSAFTIVPLGIKGGIDESNLSAYMVASANSTNYICLDAGTLNYGIEKAVKKGIFKVSSEQVLCQYIKGYFISHAHLDHISGLIINSPDDSTKSIYGLAPTLETIKTHYFTWASWANFTNDGEKPLLNKYSYKSLEPGKEVKIDNTEMTVKAFPLSHSNLTSTAFLIKSGDNYLLYLGDVGADTIEKTQNLRNLWQAIAPLIKTKQLKGIMIEVSYPNSQPEKSLFGHLTPKLLMDELTVLGGYADMENLKGFNIVVTHVKPPEENIKKLKEELKSENSLGVNLIFPKQGKKLEL</sequence>
<dbReference type="AlphaFoldDB" id="A0A437MQN1"/>
<dbReference type="OrthoDB" id="9803916at2"/>
<dbReference type="InterPro" id="IPR000396">
    <property type="entry name" value="Pdiesterase2"/>
</dbReference>
<dbReference type="GO" id="GO:0006198">
    <property type="term" value="P:cAMP catabolic process"/>
    <property type="evidence" value="ECO:0007669"/>
    <property type="project" value="UniProtKB-UniRule"/>
</dbReference>
<dbReference type="GO" id="GO:1902660">
    <property type="term" value="P:negative regulation of glucose mediated signaling pathway"/>
    <property type="evidence" value="ECO:0007669"/>
    <property type="project" value="TreeGrafter"/>
</dbReference>
<evidence type="ECO:0000256" key="5">
    <source>
        <dbReference type="SAM" id="SignalP"/>
    </source>
</evidence>
<evidence type="ECO:0000256" key="1">
    <source>
        <dbReference type="ARBA" id="ARBA00022801"/>
    </source>
</evidence>
<feature type="chain" id="PRO_5019100866" evidence="5">
    <location>
        <begin position="20"/>
        <end position="316"/>
    </location>
</feature>
<dbReference type="Proteomes" id="UP000282759">
    <property type="component" value="Unassembled WGS sequence"/>
</dbReference>
<dbReference type="Gene3D" id="3.60.15.10">
    <property type="entry name" value="Ribonuclease Z/Hydroxyacylglutathione hydrolase-like"/>
    <property type="match status" value="1"/>
</dbReference>
<dbReference type="CDD" id="cd07735">
    <property type="entry name" value="class_II_PDE_MBL-fold"/>
    <property type="match status" value="1"/>
</dbReference>
<dbReference type="PANTHER" id="PTHR28283:SF1">
    <property type="entry name" value="3',5'-CYCLIC-NUCLEOTIDE PHOSPHODIESTERASE 1"/>
    <property type="match status" value="1"/>
</dbReference>
<keyword evidence="1 4" id="KW-0378">Hydrolase</keyword>
<dbReference type="SUPFAM" id="SSF56281">
    <property type="entry name" value="Metallo-hydrolase/oxidoreductase"/>
    <property type="match status" value="1"/>
</dbReference>
<accession>A0A437MQN1</accession>
<keyword evidence="2 4" id="KW-0114">cAMP</keyword>
<organism evidence="6 7">
    <name type="scientific">Mucilaginibacter limnophilus</name>
    <dbReference type="NCBI Taxonomy" id="1932778"/>
    <lineage>
        <taxon>Bacteria</taxon>
        <taxon>Pseudomonadati</taxon>
        <taxon>Bacteroidota</taxon>
        <taxon>Sphingobacteriia</taxon>
        <taxon>Sphingobacteriales</taxon>
        <taxon>Sphingobacteriaceae</taxon>
        <taxon>Mucilaginibacter</taxon>
    </lineage>
</organism>
<dbReference type="PRINTS" id="PR00388">
    <property type="entry name" value="PDIESTERASE2"/>
</dbReference>
<evidence type="ECO:0000313" key="6">
    <source>
        <dbReference type="EMBL" id="RVT99953.1"/>
    </source>
</evidence>
<dbReference type="GO" id="GO:0004115">
    <property type="term" value="F:3',5'-cyclic-AMP phosphodiesterase activity"/>
    <property type="evidence" value="ECO:0007669"/>
    <property type="project" value="UniProtKB-UniRule"/>
</dbReference>
<reference evidence="6 7" key="1">
    <citation type="submission" date="2019-01" db="EMBL/GenBank/DDBJ databases">
        <authorList>
            <person name="Chen W.-M."/>
        </authorList>
    </citation>
    <scope>NUCLEOTIDE SEQUENCE [LARGE SCALE GENOMIC DNA]</scope>
    <source>
        <strain evidence="6 7">YBJ-36</strain>
    </source>
</reference>
<dbReference type="PIRSF" id="PIRSF000962">
    <property type="entry name" value="Cyc_nuc_PDEase"/>
    <property type="match status" value="1"/>
</dbReference>